<reference evidence="1" key="1">
    <citation type="submission" date="2017-08" db="EMBL/GenBank/DDBJ databases">
        <authorList>
            <consortium name="Urmite Genomes"/>
        </authorList>
    </citation>
    <scope>NUCLEOTIDE SEQUENCE [LARGE SCALE GENOMIC DNA]</scope>
    <source>
        <strain evidence="1">IHUMI-LCC2</strain>
    </source>
</reference>
<dbReference type="GeneID" id="35381750"/>
<dbReference type="EMBL" id="LT906555">
    <property type="protein sequence ID" value="SNW62992.1"/>
    <property type="molecule type" value="Genomic_DNA"/>
</dbReference>
<gene>
    <name evidence="1" type="ORF">ORPV_1088</name>
</gene>
<dbReference type="Proteomes" id="UP000236316">
    <property type="component" value="Segment"/>
</dbReference>
<organism evidence="1">
    <name type="scientific">Orpheovirus IHUMI-LCC2</name>
    <dbReference type="NCBI Taxonomy" id="2023057"/>
    <lineage>
        <taxon>Viruses</taxon>
        <taxon>Varidnaviria</taxon>
        <taxon>Bamfordvirae</taxon>
        <taxon>Nucleocytoviricota</taxon>
        <taxon>Megaviricetes</taxon>
        <taxon>Pimascovirales</taxon>
        <taxon>Ocovirineae</taxon>
        <taxon>Orpheoviridae</taxon>
        <taxon>Alphaorpheovirus</taxon>
        <taxon>Alphaorpheovirus massiliense</taxon>
    </lineage>
</organism>
<name>A0A2I2L620_9VIRU</name>
<dbReference type="RefSeq" id="YP_009449294.1">
    <property type="nucleotide sequence ID" value="NC_036594.1"/>
</dbReference>
<proteinExistence type="predicted"/>
<keyword evidence="2" id="KW-1185">Reference proteome</keyword>
<accession>A0A2I2L620</accession>
<protein>
    <submittedName>
        <fullName evidence="1">Uncharacterized protein</fullName>
    </submittedName>
</protein>
<evidence type="ECO:0000313" key="2">
    <source>
        <dbReference type="Proteomes" id="UP000236316"/>
    </source>
</evidence>
<dbReference type="KEGG" id="vg:35381750"/>
<evidence type="ECO:0000313" key="1">
    <source>
        <dbReference type="EMBL" id="SNW62992.1"/>
    </source>
</evidence>
<sequence length="124" mass="14372">MNNIVETIDSLSSSIIDRLKSDNNTVTIQKKLYSEGNYIVYIINIFTVKDFYIKGKVIFTHYNLGYDGNKITFYKTHPIYISNPRNVDYMKLSEPLPIIGYHGMFSLSVNEEPQSLYNKLSDMI</sequence>